<dbReference type="Proteomes" id="UP000025047">
    <property type="component" value="Unassembled WGS sequence"/>
</dbReference>
<dbReference type="eggNOG" id="ENOG5032DAC">
    <property type="taxonomic scope" value="Bacteria"/>
</dbReference>
<dbReference type="HOGENOM" id="CLU_030259_0_0_5"/>
<dbReference type="AlphaFoldDB" id="A0A017H9A7"/>
<name>A0A017H9A7_9RHOB</name>
<dbReference type="InterPro" id="IPR009492">
    <property type="entry name" value="TniQ"/>
</dbReference>
<proteinExistence type="predicted"/>
<dbReference type="OrthoDB" id="7595282at2"/>
<dbReference type="EMBL" id="APGJ01000007">
    <property type="protein sequence ID" value="EYD70733.1"/>
    <property type="molecule type" value="Genomic_DNA"/>
</dbReference>
<accession>A0A017H9A7</accession>
<sequence>MLSLPLSVPLGEREPAFSFMSRLASRNGLPASTFGADFELPFSKIIQGDELVCQRLAELGGVALDALLEWTPIHLGGREHSFRGEIFHAKSIKPVAIRGCPACLREDMAKDPSPWMPHMRADWLLRHLRVCTEHEMPLVDLWADPASTVRFDFAARLAEIRTSLEEGGLDGEPREASLFELYVADRLHGQHSGNWFDGIDLQAVCVFSELLGRAAVRLETGGRNRVHPDELWAEAATGYVLSAEGPDQVRDTLARLQSKLGSPRQGPKGVFGDLYDRFAHELTSEPYGVFRGIIRDHILATWPVGAGDNVMGEPVLERRLHSVRTAAEEGGIDDRRLRKLLRERGILTGAALSSTDEWAVFDAKAVKPIIEELNRMVSGIELQQLMNISRSHFESLRADGYLSPAITAAGAKPLWKATDAHRFIADLLRGAETVHAKMHGWRTLQEACHQLRVRPAEIIDLIEKGELRRIGSYSQATGYASILVDRDELQSKLNIDHAPGLTLEVFAKSVGLKPTQMTQLVASGHIRATNASNPKRKAVQPYITESDRRSFDETFVPLRRLSLETGWPWQKLLSPAFGLLERRFFDGETKHENLFSWTALERHFLCHWPKRE</sequence>
<dbReference type="Pfam" id="PF06527">
    <property type="entry name" value="TniQ"/>
    <property type="match status" value="1"/>
</dbReference>
<dbReference type="STRING" id="1122180.Lokhon_02374"/>
<keyword evidence="3" id="KW-1185">Reference proteome</keyword>
<feature type="domain" description="TniQ" evidence="1">
    <location>
        <begin position="5"/>
        <end position="138"/>
    </location>
</feature>
<dbReference type="RefSeq" id="WP_033315625.1">
    <property type="nucleotide sequence ID" value="NZ_KB823000.1"/>
</dbReference>
<evidence type="ECO:0000313" key="2">
    <source>
        <dbReference type="EMBL" id="EYD70733.1"/>
    </source>
</evidence>
<gene>
    <name evidence="2" type="ORF">Lokhon_02374</name>
</gene>
<organism evidence="2 3">
    <name type="scientific">Limimaricola hongkongensis DSM 17492</name>
    <dbReference type="NCBI Taxonomy" id="1122180"/>
    <lineage>
        <taxon>Bacteria</taxon>
        <taxon>Pseudomonadati</taxon>
        <taxon>Pseudomonadota</taxon>
        <taxon>Alphaproteobacteria</taxon>
        <taxon>Rhodobacterales</taxon>
        <taxon>Paracoccaceae</taxon>
        <taxon>Limimaricola</taxon>
    </lineage>
</organism>
<reference evidence="2 3" key="1">
    <citation type="submission" date="2013-03" db="EMBL/GenBank/DDBJ databases">
        <authorList>
            <person name="Fiebig A."/>
            <person name="Goeker M."/>
            <person name="Klenk H.-P.P."/>
        </authorList>
    </citation>
    <scope>NUCLEOTIDE SEQUENCE [LARGE SCALE GENOMIC DNA]</scope>
    <source>
        <strain evidence="2 3">DSM 17492</strain>
    </source>
</reference>
<dbReference type="PATRIC" id="fig|1122180.6.peg.2352"/>
<evidence type="ECO:0000259" key="1">
    <source>
        <dbReference type="Pfam" id="PF06527"/>
    </source>
</evidence>
<protein>
    <recommendedName>
        <fullName evidence="1">TniQ domain-containing protein</fullName>
    </recommendedName>
</protein>
<comment type="caution">
    <text evidence="2">The sequence shown here is derived from an EMBL/GenBank/DDBJ whole genome shotgun (WGS) entry which is preliminary data.</text>
</comment>
<evidence type="ECO:0000313" key="3">
    <source>
        <dbReference type="Proteomes" id="UP000025047"/>
    </source>
</evidence>